<accession>A0ABS4HBV1</accession>
<protein>
    <submittedName>
        <fullName evidence="1">Uncharacterized protein</fullName>
    </submittedName>
</protein>
<dbReference type="Proteomes" id="UP001519328">
    <property type="component" value="Unassembled WGS sequence"/>
</dbReference>
<reference evidence="1 2" key="1">
    <citation type="submission" date="2021-03" db="EMBL/GenBank/DDBJ databases">
        <title>Genomic Encyclopedia of Type Strains, Phase IV (KMG-IV): sequencing the most valuable type-strain genomes for metagenomic binning, comparative biology and taxonomic classification.</title>
        <authorList>
            <person name="Goeker M."/>
        </authorList>
    </citation>
    <scope>NUCLEOTIDE SEQUENCE [LARGE SCALE GENOMIC DNA]</scope>
    <source>
        <strain evidence="1 2">DSM 21085</strain>
    </source>
</reference>
<sequence length="44" mass="4856">MIGKTLELGENVTEIYGLFLSCGVSEDLVLGQKAVPTFPFRRLI</sequence>
<proteinExistence type="predicted"/>
<keyword evidence="2" id="KW-1185">Reference proteome</keyword>
<organism evidence="1 2">
    <name type="scientific">Virgibacillus litoralis</name>
    <dbReference type="NCBI Taxonomy" id="578221"/>
    <lineage>
        <taxon>Bacteria</taxon>
        <taxon>Bacillati</taxon>
        <taxon>Bacillota</taxon>
        <taxon>Bacilli</taxon>
        <taxon>Bacillales</taxon>
        <taxon>Bacillaceae</taxon>
        <taxon>Virgibacillus</taxon>
    </lineage>
</organism>
<name>A0ABS4HBV1_9BACI</name>
<dbReference type="RefSeq" id="WP_280922972.1">
    <property type="nucleotide sequence ID" value="NZ_JAGGKK010000005.1"/>
</dbReference>
<evidence type="ECO:0000313" key="2">
    <source>
        <dbReference type="Proteomes" id="UP001519328"/>
    </source>
</evidence>
<evidence type="ECO:0000313" key="1">
    <source>
        <dbReference type="EMBL" id="MBP1948343.1"/>
    </source>
</evidence>
<gene>
    <name evidence="1" type="ORF">J2Z82_001279</name>
</gene>
<dbReference type="EMBL" id="JAGGKK010000005">
    <property type="protein sequence ID" value="MBP1948343.1"/>
    <property type="molecule type" value="Genomic_DNA"/>
</dbReference>
<comment type="caution">
    <text evidence="1">The sequence shown here is derived from an EMBL/GenBank/DDBJ whole genome shotgun (WGS) entry which is preliminary data.</text>
</comment>